<dbReference type="RefSeq" id="WP_378998951.1">
    <property type="nucleotide sequence ID" value="NZ_JBHSMT010000028.1"/>
</dbReference>
<comment type="caution">
    <text evidence="1">The sequence shown here is derived from an EMBL/GenBank/DDBJ whole genome shotgun (WGS) entry which is preliminary data.</text>
</comment>
<dbReference type="EMBL" id="JBHSMT010000028">
    <property type="protein sequence ID" value="MFC5475550.1"/>
    <property type="molecule type" value="Genomic_DNA"/>
</dbReference>
<proteinExistence type="predicted"/>
<reference evidence="2" key="1">
    <citation type="journal article" date="2019" name="Int. J. Syst. Evol. Microbiol.">
        <title>The Global Catalogue of Microorganisms (GCM) 10K type strain sequencing project: providing services to taxonomists for standard genome sequencing and annotation.</title>
        <authorList>
            <consortium name="The Broad Institute Genomics Platform"/>
            <consortium name="The Broad Institute Genome Sequencing Center for Infectious Disease"/>
            <person name="Wu L."/>
            <person name="Ma J."/>
        </authorList>
    </citation>
    <scope>NUCLEOTIDE SEQUENCE [LARGE SCALE GENOMIC DNA]</scope>
    <source>
        <strain evidence="2">JCM 17066</strain>
    </source>
</reference>
<protein>
    <submittedName>
        <fullName evidence="1">Uncharacterized protein</fullName>
    </submittedName>
</protein>
<gene>
    <name evidence="1" type="ORF">ACFPM8_16430</name>
</gene>
<name>A0ABW0MBY9_9BURK</name>
<evidence type="ECO:0000313" key="2">
    <source>
        <dbReference type="Proteomes" id="UP001596045"/>
    </source>
</evidence>
<organism evidence="1 2">
    <name type="scientific">Paraherbaspirillum soli</name>
    <dbReference type="NCBI Taxonomy" id="631222"/>
    <lineage>
        <taxon>Bacteria</taxon>
        <taxon>Pseudomonadati</taxon>
        <taxon>Pseudomonadota</taxon>
        <taxon>Betaproteobacteria</taxon>
        <taxon>Burkholderiales</taxon>
        <taxon>Oxalobacteraceae</taxon>
        <taxon>Paraherbaspirillum</taxon>
    </lineage>
</organism>
<evidence type="ECO:0000313" key="1">
    <source>
        <dbReference type="EMBL" id="MFC5475550.1"/>
    </source>
</evidence>
<sequence>MGKEFTIRFTFTAHNVTDTLRAQLHFKDDNTISLAGNKPVQIESTSPLAALNVWQKRMFVEAASNTSGNQQSVTITVPISAVGSILHGNLPGSDGVLVDVRYQFTGYDNSGRIEVGDFDIEFPS</sequence>
<dbReference type="Proteomes" id="UP001596045">
    <property type="component" value="Unassembled WGS sequence"/>
</dbReference>
<accession>A0ABW0MBY9</accession>
<keyword evidence="2" id="KW-1185">Reference proteome</keyword>